<evidence type="ECO:0000259" key="2">
    <source>
        <dbReference type="Pfam" id="PF13701"/>
    </source>
</evidence>
<name>A0A4V2S7S1_9PSEU</name>
<evidence type="ECO:0000313" key="3">
    <source>
        <dbReference type="EMBL" id="TCO61140.1"/>
    </source>
</evidence>
<proteinExistence type="predicted"/>
<dbReference type="EMBL" id="SLWS01000003">
    <property type="protein sequence ID" value="TCO61140.1"/>
    <property type="molecule type" value="Genomic_DNA"/>
</dbReference>
<accession>A0A4V2S7S1</accession>
<dbReference type="InterPro" id="IPR025668">
    <property type="entry name" value="Tnp_DDE_dom"/>
</dbReference>
<dbReference type="Pfam" id="PF13701">
    <property type="entry name" value="DDE_Tnp_1_4"/>
    <property type="match status" value="1"/>
</dbReference>
<dbReference type="AlphaFoldDB" id="A0A4V2S7S1"/>
<reference evidence="3 4" key="1">
    <citation type="submission" date="2019-03" db="EMBL/GenBank/DDBJ databases">
        <title>Genomic Encyclopedia of Type Strains, Phase IV (KMG-IV): sequencing the most valuable type-strain genomes for metagenomic binning, comparative biology and taxonomic classification.</title>
        <authorList>
            <person name="Goeker M."/>
        </authorList>
    </citation>
    <scope>NUCLEOTIDE SEQUENCE [LARGE SCALE GENOMIC DNA]</scope>
    <source>
        <strain evidence="3 4">DSM 45934</strain>
    </source>
</reference>
<organism evidence="3 4">
    <name type="scientific">Actinocrispum wychmicini</name>
    <dbReference type="NCBI Taxonomy" id="1213861"/>
    <lineage>
        <taxon>Bacteria</taxon>
        <taxon>Bacillati</taxon>
        <taxon>Actinomycetota</taxon>
        <taxon>Actinomycetes</taxon>
        <taxon>Pseudonocardiales</taxon>
        <taxon>Pseudonocardiaceae</taxon>
        <taxon>Actinocrispum</taxon>
    </lineage>
</organism>
<evidence type="ECO:0000313" key="4">
    <source>
        <dbReference type="Proteomes" id="UP000295680"/>
    </source>
</evidence>
<protein>
    <submittedName>
        <fullName evidence="3">DDE family transposase</fullName>
    </submittedName>
</protein>
<feature type="domain" description="Transposase DDE" evidence="2">
    <location>
        <begin position="7"/>
        <end position="139"/>
    </location>
</feature>
<dbReference type="Proteomes" id="UP000295680">
    <property type="component" value="Unassembled WGS sequence"/>
</dbReference>
<sequence>MVALGGDGLADLAVVRAQPEIFGPVASDPTVSRLVSALAVDVDAVLPVIRSARAQARTAVWARRRPLAGSPGSRDGGQVIVDIDATLVAAHSDKEQASPTHKRGFGFAPMCTFVDHGQYGTGETLIAQLRPGNASPWNKRDHIETLDLALAQLPEQERLDQRGLRAPRPSRLTFSGQVGPNGLAINAQVPSDRRD</sequence>
<feature type="region of interest" description="Disordered" evidence="1">
    <location>
        <begin position="159"/>
        <end position="195"/>
    </location>
</feature>
<keyword evidence="4" id="KW-1185">Reference proteome</keyword>
<evidence type="ECO:0000256" key="1">
    <source>
        <dbReference type="SAM" id="MobiDB-lite"/>
    </source>
</evidence>
<comment type="caution">
    <text evidence="3">The sequence shown here is derived from an EMBL/GenBank/DDBJ whole genome shotgun (WGS) entry which is preliminary data.</text>
</comment>
<gene>
    <name evidence="3" type="ORF">EV192_103724</name>
</gene>